<dbReference type="GO" id="GO:0006886">
    <property type="term" value="P:intracellular protein transport"/>
    <property type="evidence" value="ECO:0007669"/>
    <property type="project" value="InterPro"/>
</dbReference>
<dbReference type="HAMAP" id="MF_00422">
    <property type="entry name" value="SecE"/>
    <property type="match status" value="1"/>
</dbReference>
<comment type="subcellular location">
    <subcellularLocation>
        <location evidence="1">Endoplasmic reticulum membrane</location>
        <topology evidence="1">Single-pass membrane protein</topology>
    </subcellularLocation>
</comment>
<evidence type="ECO:0000313" key="12">
    <source>
        <dbReference type="Proteomes" id="UP000031737"/>
    </source>
</evidence>
<evidence type="ECO:0000256" key="4">
    <source>
        <dbReference type="ARBA" id="ARBA00022692"/>
    </source>
</evidence>
<evidence type="ECO:0000256" key="3">
    <source>
        <dbReference type="ARBA" id="ARBA00022448"/>
    </source>
</evidence>
<dbReference type="NCBIfam" id="TIGR00327">
    <property type="entry name" value="secE_euk_arch"/>
    <property type="match status" value="1"/>
</dbReference>
<evidence type="ECO:0000256" key="6">
    <source>
        <dbReference type="ARBA" id="ARBA00022927"/>
    </source>
</evidence>
<reference evidence="11 12" key="1">
    <citation type="submission" date="2013-07" db="EMBL/GenBank/DDBJ databases">
        <authorList>
            <person name="Stoco P.H."/>
            <person name="Wagner G."/>
            <person name="Gerber A."/>
            <person name="Zaha A."/>
            <person name="Thompson C."/>
            <person name="Bartholomeu D.C."/>
            <person name="Luckemeyer D.D."/>
            <person name="Bahia D."/>
            <person name="Loreto E."/>
            <person name="Prestes E.B."/>
            <person name="Lima F.M."/>
            <person name="Rodrigues-Luiz G."/>
            <person name="Vallejo G.A."/>
            <person name="Filho J.F."/>
            <person name="Monteiro K.M."/>
            <person name="Tyler K.M."/>
            <person name="de Almeida L.G."/>
            <person name="Ortiz M.F."/>
            <person name="Siervo M.A."/>
            <person name="de Moraes M.H."/>
            <person name="Cunha O.L."/>
            <person name="Mendonca-Neto R."/>
            <person name="Silva R."/>
            <person name="Teixeira S.M."/>
            <person name="Murta S.M."/>
            <person name="Sincero T.C."/>
            <person name="Mendes T.A."/>
            <person name="Urmenyi T.P."/>
            <person name="Silva V.G."/>
            <person name="da Rocha W.D."/>
            <person name="Andersson B."/>
            <person name="Romanha A.J."/>
            <person name="Steindel M."/>
            <person name="de Vasconcelos A.T."/>
            <person name="Grisard E.C."/>
        </authorList>
    </citation>
    <scope>NUCLEOTIDE SEQUENCE [LARGE SCALE GENOMIC DNA]</scope>
    <source>
        <strain evidence="11 12">SC58</strain>
    </source>
</reference>
<feature type="transmembrane region" description="Helical" evidence="10">
    <location>
        <begin position="37"/>
        <end position="59"/>
    </location>
</feature>
<proteinExistence type="inferred from homology"/>
<comment type="caution">
    <text evidence="11">The sequence shown here is derived from an EMBL/GenBank/DDBJ whole genome shotgun (WGS) entry which is preliminary data.</text>
</comment>
<evidence type="ECO:0000256" key="10">
    <source>
        <dbReference type="SAM" id="Phobius"/>
    </source>
</evidence>
<keyword evidence="3" id="KW-0813">Transport</keyword>
<evidence type="ECO:0000256" key="1">
    <source>
        <dbReference type="ARBA" id="ARBA00004389"/>
    </source>
</evidence>
<keyword evidence="5" id="KW-0256">Endoplasmic reticulum</keyword>
<evidence type="ECO:0000256" key="5">
    <source>
        <dbReference type="ARBA" id="ARBA00022824"/>
    </source>
</evidence>
<dbReference type="Proteomes" id="UP000031737">
    <property type="component" value="Unassembled WGS sequence"/>
</dbReference>
<dbReference type="EMBL" id="AUPL01005396">
    <property type="protein sequence ID" value="ESL06922.1"/>
    <property type="molecule type" value="Genomic_DNA"/>
</dbReference>
<dbReference type="InterPro" id="IPR001901">
    <property type="entry name" value="Translocase_SecE/Sec61-g"/>
</dbReference>
<dbReference type="GO" id="GO:0006605">
    <property type="term" value="P:protein targeting"/>
    <property type="evidence" value="ECO:0007669"/>
    <property type="project" value="InterPro"/>
</dbReference>
<evidence type="ECO:0000256" key="2">
    <source>
        <dbReference type="ARBA" id="ARBA00008274"/>
    </source>
</evidence>
<keyword evidence="9 10" id="KW-0472">Membrane</keyword>
<dbReference type="AlphaFoldDB" id="A0A061J0V4"/>
<protein>
    <submittedName>
        <fullName evidence="11">Protein transport protein Sec61 gamma subunit</fullName>
    </submittedName>
</protein>
<organism evidence="11 12">
    <name type="scientific">Trypanosoma rangeli SC58</name>
    <dbReference type="NCBI Taxonomy" id="429131"/>
    <lineage>
        <taxon>Eukaryota</taxon>
        <taxon>Discoba</taxon>
        <taxon>Euglenozoa</taxon>
        <taxon>Kinetoplastea</taxon>
        <taxon>Metakinetoplastina</taxon>
        <taxon>Trypanosomatida</taxon>
        <taxon>Trypanosomatidae</taxon>
        <taxon>Trypanosoma</taxon>
        <taxon>Herpetosoma</taxon>
    </lineage>
</organism>
<name>A0A061J0V4_TRYRA</name>
<dbReference type="GO" id="GO:0005789">
    <property type="term" value="C:endoplasmic reticulum membrane"/>
    <property type="evidence" value="ECO:0007669"/>
    <property type="project" value="UniProtKB-SubCell"/>
</dbReference>
<dbReference type="OrthoDB" id="2401875at2759"/>
<evidence type="ECO:0000256" key="7">
    <source>
        <dbReference type="ARBA" id="ARBA00022989"/>
    </source>
</evidence>
<keyword evidence="8" id="KW-0811">Translocation</keyword>
<dbReference type="InterPro" id="IPR023391">
    <property type="entry name" value="Prot_translocase_SecE_dom_sf"/>
</dbReference>
<keyword evidence="6" id="KW-0653">Protein transport</keyword>
<dbReference type="InterPro" id="IPR008158">
    <property type="entry name" value="Translocase_Sec61-g"/>
</dbReference>
<comment type="similarity">
    <text evidence="2">Belongs to the SecE/SEC61-gamma family.</text>
</comment>
<evidence type="ECO:0000256" key="9">
    <source>
        <dbReference type="ARBA" id="ARBA00023136"/>
    </source>
</evidence>
<dbReference type="Gene3D" id="1.20.5.820">
    <property type="entry name" value="Preprotein translocase SecE subunit"/>
    <property type="match status" value="1"/>
</dbReference>
<accession>A0A061J0V4</accession>
<evidence type="ECO:0000313" key="11">
    <source>
        <dbReference type="EMBL" id="ESL06922.1"/>
    </source>
</evidence>
<evidence type="ECO:0000256" key="8">
    <source>
        <dbReference type="ARBA" id="ARBA00023010"/>
    </source>
</evidence>
<dbReference type="VEuPathDB" id="TriTrypDB:TRSC58_05396"/>
<dbReference type="SUPFAM" id="SSF103456">
    <property type="entry name" value="Preprotein translocase SecE subunit"/>
    <property type="match status" value="1"/>
</dbReference>
<sequence length="69" mass="7789">MDFLDETVIHPITAFTRNSRMLVRKCQKPNYSEFTTAGMATLMGFVIMGFLGFFVKIIFIPINNVILGA</sequence>
<keyword evidence="12" id="KW-1185">Reference proteome</keyword>
<dbReference type="PANTHER" id="PTHR12309">
    <property type="entry name" value="SEC61 GAMMA SUBUNIT"/>
    <property type="match status" value="1"/>
</dbReference>
<gene>
    <name evidence="11" type="ORF">TRSC58_05396</name>
</gene>
<keyword evidence="4 10" id="KW-0812">Transmembrane</keyword>
<dbReference type="GO" id="GO:0008320">
    <property type="term" value="F:protein transmembrane transporter activity"/>
    <property type="evidence" value="ECO:0007669"/>
    <property type="project" value="InterPro"/>
</dbReference>
<keyword evidence="7 10" id="KW-1133">Transmembrane helix</keyword>
<dbReference type="Pfam" id="PF00584">
    <property type="entry name" value="SecE"/>
    <property type="match status" value="1"/>
</dbReference>